<evidence type="ECO:0000256" key="1">
    <source>
        <dbReference type="SAM" id="MobiDB-lite"/>
    </source>
</evidence>
<dbReference type="AlphaFoldDB" id="A0AAW2I1T3"/>
<dbReference type="EMBL" id="JARGDH010000002">
    <property type="protein sequence ID" value="KAL0275881.1"/>
    <property type="molecule type" value="Genomic_DNA"/>
</dbReference>
<comment type="caution">
    <text evidence="2">The sequence shown here is derived from an EMBL/GenBank/DDBJ whole genome shotgun (WGS) entry which is preliminary data.</text>
</comment>
<feature type="region of interest" description="Disordered" evidence="1">
    <location>
        <begin position="1"/>
        <end position="26"/>
    </location>
</feature>
<organism evidence="2">
    <name type="scientific">Menopon gallinae</name>
    <name type="common">poultry shaft louse</name>
    <dbReference type="NCBI Taxonomy" id="328185"/>
    <lineage>
        <taxon>Eukaryota</taxon>
        <taxon>Metazoa</taxon>
        <taxon>Ecdysozoa</taxon>
        <taxon>Arthropoda</taxon>
        <taxon>Hexapoda</taxon>
        <taxon>Insecta</taxon>
        <taxon>Pterygota</taxon>
        <taxon>Neoptera</taxon>
        <taxon>Paraneoptera</taxon>
        <taxon>Psocodea</taxon>
        <taxon>Troctomorpha</taxon>
        <taxon>Phthiraptera</taxon>
        <taxon>Amblycera</taxon>
        <taxon>Menoponidae</taxon>
        <taxon>Menopon</taxon>
    </lineage>
</organism>
<proteinExistence type="predicted"/>
<evidence type="ECO:0000313" key="2">
    <source>
        <dbReference type="EMBL" id="KAL0275881.1"/>
    </source>
</evidence>
<gene>
    <name evidence="2" type="ORF">PYX00_003607</name>
</gene>
<sequence>MLLQQGQNGGPALASAAATDPLPDPLEEVKQRLKPGWTVHVTHDSRLFYCK</sequence>
<accession>A0AAW2I1T3</accession>
<protein>
    <submittedName>
        <fullName evidence="2">Uncharacterized protein</fullName>
    </submittedName>
</protein>
<name>A0AAW2I1T3_9NEOP</name>
<reference evidence="2" key="1">
    <citation type="journal article" date="2024" name="Gigascience">
        <title>Chromosome-level genome of the poultry shaft louse Menopon gallinae provides insight into the host-switching and adaptive evolution of parasitic lice.</title>
        <authorList>
            <person name="Xu Y."/>
            <person name="Ma L."/>
            <person name="Liu S."/>
            <person name="Liang Y."/>
            <person name="Liu Q."/>
            <person name="He Z."/>
            <person name="Tian L."/>
            <person name="Duan Y."/>
            <person name="Cai W."/>
            <person name="Li H."/>
            <person name="Song F."/>
        </authorList>
    </citation>
    <scope>NUCLEOTIDE SEQUENCE</scope>
    <source>
        <strain evidence="2">Cailab_2023a</strain>
    </source>
</reference>